<dbReference type="SUPFAM" id="SSF46767">
    <property type="entry name" value="Methylated DNA-protein cysteine methyltransferase, C-terminal domain"/>
    <property type="match status" value="1"/>
</dbReference>
<dbReference type="RefSeq" id="WP_211321890.1">
    <property type="nucleotide sequence ID" value="NZ_QUNS01000002.1"/>
</dbReference>
<evidence type="ECO:0000256" key="9">
    <source>
        <dbReference type="ARBA" id="ARBA00023204"/>
    </source>
</evidence>
<dbReference type="Gene3D" id="3.30.160.70">
    <property type="entry name" value="Methylated DNA-protein cysteine methyltransferase domain"/>
    <property type="match status" value="1"/>
</dbReference>
<dbReference type="InterPro" id="IPR001497">
    <property type="entry name" value="MethylDNA_cys_MeTrfase_AS"/>
</dbReference>
<proteinExistence type="inferred from homology"/>
<dbReference type="GO" id="GO:0003908">
    <property type="term" value="F:methylated-DNA-[protein]-cysteine S-methyltransferase activity"/>
    <property type="evidence" value="ECO:0007669"/>
    <property type="project" value="UniProtKB-EC"/>
</dbReference>
<dbReference type="Gene3D" id="1.10.10.10">
    <property type="entry name" value="Winged helix-like DNA-binding domain superfamily/Winged helix DNA-binding domain"/>
    <property type="match status" value="1"/>
</dbReference>
<dbReference type="SUPFAM" id="SSF53155">
    <property type="entry name" value="Methylated DNA-protein cysteine methyltransferase domain"/>
    <property type="match status" value="1"/>
</dbReference>
<reference evidence="12 13" key="1">
    <citation type="submission" date="2018-08" db="EMBL/GenBank/DDBJ databases">
        <title>Genomic Encyclopedia of Type Strains, Phase IV (KMG-IV): sequencing the most valuable type-strain genomes for metagenomic binning, comparative biology and taxonomic classification.</title>
        <authorList>
            <person name="Goeker M."/>
        </authorList>
    </citation>
    <scope>NUCLEOTIDE SEQUENCE [LARGE SCALE GENOMIC DNA]</scope>
    <source>
        <strain evidence="12 13">DSM 18841</strain>
    </source>
</reference>
<dbReference type="PROSITE" id="PS00374">
    <property type="entry name" value="MGMT"/>
    <property type="match status" value="1"/>
</dbReference>
<comment type="catalytic activity">
    <reaction evidence="10">
        <text>a 6-O-methyl-2'-deoxyguanosine in DNA + L-cysteinyl-[protein] = S-methyl-L-cysteinyl-[protein] + a 2'-deoxyguanosine in DNA</text>
        <dbReference type="Rhea" id="RHEA:24000"/>
        <dbReference type="Rhea" id="RHEA-COMP:10131"/>
        <dbReference type="Rhea" id="RHEA-COMP:10132"/>
        <dbReference type="Rhea" id="RHEA-COMP:11367"/>
        <dbReference type="Rhea" id="RHEA-COMP:11368"/>
        <dbReference type="ChEBI" id="CHEBI:29950"/>
        <dbReference type="ChEBI" id="CHEBI:82612"/>
        <dbReference type="ChEBI" id="CHEBI:85445"/>
        <dbReference type="ChEBI" id="CHEBI:85448"/>
        <dbReference type="EC" id="2.1.1.63"/>
    </reaction>
</comment>
<evidence type="ECO:0000256" key="10">
    <source>
        <dbReference type="ARBA" id="ARBA00049348"/>
    </source>
</evidence>
<dbReference type="PROSITE" id="PS01124">
    <property type="entry name" value="HTH_ARAC_FAMILY_2"/>
    <property type="match status" value="1"/>
</dbReference>
<name>A0A3E0I8A1_9FLAO</name>
<dbReference type="InterPro" id="IPR014048">
    <property type="entry name" value="MethylDNA_cys_MeTrfase_DNA-bd"/>
</dbReference>
<comment type="similarity">
    <text evidence="2">Belongs to the MGMT family.</text>
</comment>
<dbReference type="InterPro" id="IPR036631">
    <property type="entry name" value="MGMT_N_sf"/>
</dbReference>
<dbReference type="AlphaFoldDB" id="A0A3E0I8A1"/>
<sequence length="272" mass="31255">MENIYHYDIIAKAIKFIKDHYEEQPNLEEIANHVNLSKFHFQRVFKKWAGISPKDYVQFVTLEKAKELLRKGQSTLETSYNIGLSGNSRLHDLFIKIEACTPGEFQKRGKNLKFYFGEIETPFGSAIIIETEKGICNLSFDDLSLEKIKSEYHQAIFTKELQSNSKLVQEYFKNWKIPTTPISLDLQGTPFQIQVWKALLQIPSSNLLSYKDIAEMINNPKAVRAVGSAIGKNPIAYLIPCHRVIKSDGNMGNYRWSADRKIIINSYESVKL</sequence>
<dbReference type="GO" id="GO:0032259">
    <property type="term" value="P:methylation"/>
    <property type="evidence" value="ECO:0007669"/>
    <property type="project" value="UniProtKB-KW"/>
</dbReference>
<dbReference type="SMART" id="SM00342">
    <property type="entry name" value="HTH_ARAC"/>
    <property type="match status" value="1"/>
</dbReference>
<dbReference type="InterPro" id="IPR009057">
    <property type="entry name" value="Homeodomain-like_sf"/>
</dbReference>
<evidence type="ECO:0000256" key="1">
    <source>
        <dbReference type="ARBA" id="ARBA00001286"/>
    </source>
</evidence>
<evidence type="ECO:0000256" key="4">
    <source>
        <dbReference type="ARBA" id="ARBA00022603"/>
    </source>
</evidence>
<evidence type="ECO:0000256" key="2">
    <source>
        <dbReference type="ARBA" id="ARBA00008711"/>
    </source>
</evidence>
<dbReference type="GO" id="GO:0003700">
    <property type="term" value="F:DNA-binding transcription factor activity"/>
    <property type="evidence" value="ECO:0007669"/>
    <property type="project" value="InterPro"/>
</dbReference>
<dbReference type="PANTHER" id="PTHR10815:SF13">
    <property type="entry name" value="METHYLATED-DNA--PROTEIN-CYSTEINE METHYLTRANSFERASE"/>
    <property type="match status" value="1"/>
</dbReference>
<evidence type="ECO:0000256" key="7">
    <source>
        <dbReference type="ARBA" id="ARBA00023015"/>
    </source>
</evidence>
<dbReference type="InterPro" id="IPR036217">
    <property type="entry name" value="MethylDNA_cys_MeTrfase_DNAb"/>
</dbReference>
<evidence type="ECO:0000256" key="8">
    <source>
        <dbReference type="ARBA" id="ARBA00023163"/>
    </source>
</evidence>
<dbReference type="EC" id="2.1.1.63" evidence="3"/>
<dbReference type="Gene3D" id="1.10.10.60">
    <property type="entry name" value="Homeodomain-like"/>
    <property type="match status" value="1"/>
</dbReference>
<keyword evidence="7" id="KW-0805">Transcription regulation</keyword>
<dbReference type="SUPFAM" id="SSF46689">
    <property type="entry name" value="Homeodomain-like"/>
    <property type="match status" value="1"/>
</dbReference>
<evidence type="ECO:0000313" key="13">
    <source>
        <dbReference type="Proteomes" id="UP000256884"/>
    </source>
</evidence>
<evidence type="ECO:0000313" key="12">
    <source>
        <dbReference type="EMBL" id="REH54867.1"/>
    </source>
</evidence>
<dbReference type="InterPro" id="IPR008332">
    <property type="entry name" value="MethylG_MeTrfase_N"/>
</dbReference>
<dbReference type="GO" id="GO:0006281">
    <property type="term" value="P:DNA repair"/>
    <property type="evidence" value="ECO:0007669"/>
    <property type="project" value="UniProtKB-KW"/>
</dbReference>
<dbReference type="Pfam" id="PF02870">
    <property type="entry name" value="Methyltransf_1N"/>
    <property type="match status" value="1"/>
</dbReference>
<evidence type="ECO:0000256" key="5">
    <source>
        <dbReference type="ARBA" id="ARBA00022679"/>
    </source>
</evidence>
<dbReference type="InterPro" id="IPR036388">
    <property type="entry name" value="WH-like_DNA-bd_sf"/>
</dbReference>
<dbReference type="FunFam" id="1.10.10.10:FF:000214">
    <property type="entry name" value="Methylated-DNA--protein-cysteine methyltransferase"/>
    <property type="match status" value="1"/>
</dbReference>
<gene>
    <name evidence="12" type="ORF">C7448_102395</name>
</gene>
<dbReference type="PANTHER" id="PTHR10815">
    <property type="entry name" value="METHYLATED-DNA--PROTEIN-CYSTEINE METHYLTRANSFERASE"/>
    <property type="match status" value="1"/>
</dbReference>
<comment type="caution">
    <text evidence="12">The sequence shown here is derived from an EMBL/GenBank/DDBJ whole genome shotgun (WGS) entry which is preliminary data.</text>
</comment>
<keyword evidence="13" id="KW-1185">Reference proteome</keyword>
<dbReference type="GO" id="GO:0043565">
    <property type="term" value="F:sequence-specific DNA binding"/>
    <property type="evidence" value="ECO:0007669"/>
    <property type="project" value="InterPro"/>
</dbReference>
<keyword evidence="9" id="KW-0234">DNA repair</keyword>
<dbReference type="EMBL" id="QUNS01000002">
    <property type="protein sequence ID" value="REH54867.1"/>
    <property type="molecule type" value="Genomic_DNA"/>
</dbReference>
<dbReference type="CDD" id="cd06445">
    <property type="entry name" value="ATase"/>
    <property type="match status" value="1"/>
</dbReference>
<keyword evidence="4 12" id="KW-0489">Methyltransferase</keyword>
<evidence type="ECO:0000259" key="11">
    <source>
        <dbReference type="PROSITE" id="PS01124"/>
    </source>
</evidence>
<dbReference type="NCBIfam" id="TIGR00589">
    <property type="entry name" value="ogt"/>
    <property type="match status" value="1"/>
</dbReference>
<keyword evidence="6" id="KW-0227">DNA damage</keyword>
<feature type="domain" description="HTH araC/xylS-type" evidence="11">
    <location>
        <begin position="11"/>
        <end position="108"/>
    </location>
</feature>
<evidence type="ECO:0000256" key="3">
    <source>
        <dbReference type="ARBA" id="ARBA00011918"/>
    </source>
</evidence>
<evidence type="ECO:0000256" key="6">
    <source>
        <dbReference type="ARBA" id="ARBA00022763"/>
    </source>
</evidence>
<dbReference type="Proteomes" id="UP000256884">
    <property type="component" value="Unassembled WGS sequence"/>
</dbReference>
<organism evidence="12 13">
    <name type="scientific">Tenacibaculum gallaicum</name>
    <dbReference type="NCBI Taxonomy" id="561505"/>
    <lineage>
        <taxon>Bacteria</taxon>
        <taxon>Pseudomonadati</taxon>
        <taxon>Bacteroidota</taxon>
        <taxon>Flavobacteriia</taxon>
        <taxon>Flavobacteriales</taxon>
        <taxon>Flavobacteriaceae</taxon>
        <taxon>Tenacibaculum</taxon>
    </lineage>
</organism>
<protein>
    <recommendedName>
        <fullName evidence="3">methylated-DNA--[protein]-cysteine S-methyltransferase</fullName>
        <ecNumber evidence="3">2.1.1.63</ecNumber>
    </recommendedName>
</protein>
<keyword evidence="8" id="KW-0804">Transcription</keyword>
<dbReference type="Pfam" id="PF01035">
    <property type="entry name" value="DNA_binding_1"/>
    <property type="match status" value="1"/>
</dbReference>
<dbReference type="InterPro" id="IPR018060">
    <property type="entry name" value="HTH_AraC"/>
</dbReference>
<accession>A0A3E0I8A1</accession>
<keyword evidence="5 12" id="KW-0808">Transferase</keyword>
<dbReference type="Pfam" id="PF12833">
    <property type="entry name" value="HTH_18"/>
    <property type="match status" value="1"/>
</dbReference>
<comment type="catalytic activity">
    <reaction evidence="1">
        <text>a 4-O-methyl-thymidine in DNA + L-cysteinyl-[protein] = a thymidine in DNA + S-methyl-L-cysteinyl-[protein]</text>
        <dbReference type="Rhea" id="RHEA:53428"/>
        <dbReference type="Rhea" id="RHEA-COMP:10131"/>
        <dbReference type="Rhea" id="RHEA-COMP:10132"/>
        <dbReference type="Rhea" id="RHEA-COMP:13555"/>
        <dbReference type="Rhea" id="RHEA-COMP:13556"/>
        <dbReference type="ChEBI" id="CHEBI:29950"/>
        <dbReference type="ChEBI" id="CHEBI:82612"/>
        <dbReference type="ChEBI" id="CHEBI:137386"/>
        <dbReference type="ChEBI" id="CHEBI:137387"/>
        <dbReference type="EC" id="2.1.1.63"/>
    </reaction>
</comment>